<evidence type="ECO:0000259" key="19">
    <source>
        <dbReference type="SMART" id="SM00891"/>
    </source>
</evidence>
<dbReference type="GO" id="GO:0051301">
    <property type="term" value="P:cell division"/>
    <property type="evidence" value="ECO:0007669"/>
    <property type="project" value="UniProtKB-KW"/>
</dbReference>
<keyword evidence="6 17" id="KW-0540">Nuclease</keyword>
<dbReference type="SMART" id="SM00891">
    <property type="entry name" value="ERCC4"/>
    <property type="match status" value="1"/>
</dbReference>
<dbReference type="FunFam" id="1.10.150.670:FF:000003">
    <property type="entry name" value="Crossover junction endonuclease MUS81"/>
    <property type="match status" value="1"/>
</dbReference>
<evidence type="ECO:0000256" key="4">
    <source>
        <dbReference type="ARBA" id="ARBA00017114"/>
    </source>
</evidence>
<evidence type="ECO:0000256" key="12">
    <source>
        <dbReference type="ARBA" id="ARBA00022842"/>
    </source>
</evidence>
<dbReference type="EC" id="3.1.22.-" evidence="17"/>
<comment type="subunit">
    <text evidence="17">Interacts with EME1.</text>
</comment>
<dbReference type="InterPro" id="IPR042530">
    <property type="entry name" value="EME1/EME2_C"/>
</dbReference>
<keyword evidence="13 17" id="KW-0233">DNA recombination</keyword>
<dbReference type="InterPro" id="IPR047416">
    <property type="entry name" value="XPF_nuclease_Mus81"/>
</dbReference>
<keyword evidence="16" id="KW-0469">Meiosis</keyword>
<dbReference type="GO" id="GO:0046872">
    <property type="term" value="F:metal ion binding"/>
    <property type="evidence" value="ECO:0007669"/>
    <property type="project" value="UniProtKB-UniRule"/>
</dbReference>
<proteinExistence type="inferred from homology"/>
<keyword evidence="15 17" id="KW-0539">Nucleus</keyword>
<dbReference type="GO" id="GO:0005634">
    <property type="term" value="C:nucleus"/>
    <property type="evidence" value="ECO:0007669"/>
    <property type="project" value="UniProtKB-SubCell"/>
</dbReference>
<evidence type="ECO:0000256" key="11">
    <source>
        <dbReference type="ARBA" id="ARBA00022801"/>
    </source>
</evidence>
<dbReference type="CDD" id="cd20074">
    <property type="entry name" value="XPF_nuclease_Mus81"/>
    <property type="match status" value="1"/>
</dbReference>
<organism evidence="20 21">
    <name type="scientific">Lithocarpus litseifolius</name>
    <dbReference type="NCBI Taxonomy" id="425828"/>
    <lineage>
        <taxon>Eukaryota</taxon>
        <taxon>Viridiplantae</taxon>
        <taxon>Streptophyta</taxon>
        <taxon>Embryophyta</taxon>
        <taxon>Tracheophyta</taxon>
        <taxon>Spermatophyta</taxon>
        <taxon>Magnoliopsida</taxon>
        <taxon>eudicotyledons</taxon>
        <taxon>Gunneridae</taxon>
        <taxon>Pentapetalae</taxon>
        <taxon>rosids</taxon>
        <taxon>fabids</taxon>
        <taxon>Fagales</taxon>
        <taxon>Fagaceae</taxon>
        <taxon>Lithocarpus</taxon>
    </lineage>
</organism>
<comment type="function">
    <text evidence="17">Interacts with EME1 to form a DNA structure-specific endonuclease with substrate preference for branched DNA structures with a 5'-end at the branch nick. Typical substrates include 3'-flap structures, D-loops, replication forks and nicked Holliday junctions. May be required in mitosis for the processing of stalled or collapsed replication fork intermediates. May be required in meiosis for the repair of meiosis-specific double strand breaks subsequent to single-end invasion (SEI).</text>
</comment>
<keyword evidence="10" id="KW-0131">Cell cycle</keyword>
<evidence type="ECO:0000256" key="6">
    <source>
        <dbReference type="ARBA" id="ARBA00022722"/>
    </source>
</evidence>
<dbReference type="Pfam" id="PF02732">
    <property type="entry name" value="ERCC4"/>
    <property type="match status" value="1"/>
</dbReference>
<evidence type="ECO:0000256" key="3">
    <source>
        <dbReference type="ARBA" id="ARBA00010015"/>
    </source>
</evidence>
<dbReference type="InterPro" id="IPR033309">
    <property type="entry name" value="Mus81"/>
</dbReference>
<keyword evidence="14 17" id="KW-0234">DNA repair</keyword>
<evidence type="ECO:0000256" key="13">
    <source>
        <dbReference type="ARBA" id="ARBA00023172"/>
    </source>
</evidence>
<accession>A0AAW2D915</accession>
<dbReference type="InterPro" id="IPR011335">
    <property type="entry name" value="Restrct_endonuc-II-like"/>
</dbReference>
<keyword evidence="21" id="KW-1185">Reference proteome</keyword>
<evidence type="ECO:0000256" key="7">
    <source>
        <dbReference type="ARBA" id="ARBA00022723"/>
    </source>
</evidence>
<keyword evidence="8 17" id="KW-0255">Endonuclease</keyword>
<evidence type="ECO:0000256" key="18">
    <source>
        <dbReference type="SAM" id="MobiDB-lite"/>
    </source>
</evidence>
<dbReference type="GO" id="GO:0003677">
    <property type="term" value="F:DNA binding"/>
    <property type="evidence" value="ECO:0007669"/>
    <property type="project" value="UniProtKB-UniRule"/>
</dbReference>
<sequence>MKSLITKGLVAKSSCPAKYMLTQEGQEAARECLMRSGLVNPAENLANAEVYSDQGAHSTPDIDFTPPEKEVPSTSTGLSRRRKSMDVPLESLERFMRMGYSKEQVLGAFAEVSESSQKEISSLWPAVLCRLREDQVYGLHSGSQSVREDCHAMSNAYTNSNGQGESRLIESSHDGGHMPEFYSSVTAPNSFTLRACSSSEQPVQKSRTDGLKVNMNALSIPPLSFGERFEDAYEVVLILDDREQFANQGSRSRRIIENICSQYKIKIEVRRLPVGDGIWIAHHKYLDSEYVLDFIVERKKVDDLRSSIRDNRYKDQKLRLRRCGLKKLIYVVEGDPNSSEAAESIKTACFTTEILEGFDVQRTSGLADTLKKYGHLTQAILQYYKSVLPEDHSKCTGVCPPFDEFVKRCQDLDKMTVSDVFAIQLMQVPQVTEEIAVAVLDLYPTPLSLARAYSLLEGNTGAQEEMLRRQSNNVINAGASRNIFQLVWGN</sequence>
<keyword evidence="9 17" id="KW-0227">DNA damage</keyword>
<comment type="caution">
    <text evidence="20">The sequence shown here is derived from an EMBL/GenBank/DDBJ whole genome shotgun (WGS) entry which is preliminary data.</text>
</comment>
<evidence type="ECO:0000256" key="10">
    <source>
        <dbReference type="ARBA" id="ARBA00022776"/>
    </source>
</evidence>
<dbReference type="PANTHER" id="PTHR13451:SF0">
    <property type="entry name" value="CROSSOVER JUNCTION ENDONUCLEASE MUS81"/>
    <property type="match status" value="1"/>
</dbReference>
<dbReference type="Gene3D" id="1.10.10.10">
    <property type="entry name" value="Winged helix-like DNA-binding domain superfamily/Winged helix DNA-binding domain"/>
    <property type="match status" value="1"/>
</dbReference>
<evidence type="ECO:0000256" key="5">
    <source>
        <dbReference type="ARBA" id="ARBA00022618"/>
    </source>
</evidence>
<dbReference type="Gene3D" id="1.10.150.670">
    <property type="entry name" value="Crossover junction endonuclease EME1, DNA-binding domain"/>
    <property type="match status" value="1"/>
</dbReference>
<reference evidence="20 21" key="1">
    <citation type="submission" date="2024-01" db="EMBL/GenBank/DDBJ databases">
        <title>A telomere-to-telomere, gap-free genome of sweet tea (Lithocarpus litseifolius).</title>
        <authorList>
            <person name="Zhou J."/>
        </authorList>
    </citation>
    <scope>NUCLEOTIDE SEQUENCE [LARGE SCALE GENOMIC DNA]</scope>
    <source>
        <strain evidence="20">Zhou-2022a</strain>
        <tissue evidence="20">Leaf</tissue>
    </source>
</reference>
<dbReference type="FunFam" id="3.40.50.10130:FF:000005">
    <property type="entry name" value="crossover junction endonuclease MUS81 isoform X1"/>
    <property type="match status" value="1"/>
</dbReference>
<comment type="subcellular location">
    <subcellularLocation>
        <location evidence="2 17">Nucleus</location>
    </subcellularLocation>
</comment>
<evidence type="ECO:0000256" key="8">
    <source>
        <dbReference type="ARBA" id="ARBA00022759"/>
    </source>
</evidence>
<dbReference type="InterPro" id="IPR036388">
    <property type="entry name" value="WH-like_DNA-bd_sf"/>
</dbReference>
<keyword evidence="7 17" id="KW-0479">Metal-binding</keyword>
<evidence type="ECO:0000256" key="15">
    <source>
        <dbReference type="ARBA" id="ARBA00023242"/>
    </source>
</evidence>
<feature type="region of interest" description="Disordered" evidence="18">
    <location>
        <begin position="54"/>
        <end position="84"/>
    </location>
</feature>
<evidence type="ECO:0000256" key="2">
    <source>
        <dbReference type="ARBA" id="ARBA00004123"/>
    </source>
</evidence>
<keyword evidence="10" id="KW-0498">Mitosis</keyword>
<evidence type="ECO:0000313" key="21">
    <source>
        <dbReference type="Proteomes" id="UP001459277"/>
    </source>
</evidence>
<comment type="cofactor">
    <cofactor evidence="1 17">
        <name>Mg(2+)</name>
        <dbReference type="ChEBI" id="CHEBI:18420"/>
    </cofactor>
</comment>
<dbReference type="AlphaFoldDB" id="A0AAW2D915"/>
<evidence type="ECO:0000313" key="20">
    <source>
        <dbReference type="EMBL" id="KAL0007065.1"/>
    </source>
</evidence>
<dbReference type="GO" id="GO:0048476">
    <property type="term" value="C:Holliday junction resolvase complex"/>
    <property type="evidence" value="ECO:0007669"/>
    <property type="project" value="UniProtKB-UniRule"/>
</dbReference>
<dbReference type="GO" id="GO:0031573">
    <property type="term" value="P:mitotic intra-S DNA damage checkpoint signaling"/>
    <property type="evidence" value="ECO:0007669"/>
    <property type="project" value="TreeGrafter"/>
</dbReference>
<dbReference type="GO" id="GO:0008821">
    <property type="term" value="F:crossover junction DNA endonuclease activity"/>
    <property type="evidence" value="ECO:0007669"/>
    <property type="project" value="UniProtKB-UniRule"/>
</dbReference>
<dbReference type="EMBL" id="JAZDWU010000003">
    <property type="protein sequence ID" value="KAL0007065.1"/>
    <property type="molecule type" value="Genomic_DNA"/>
</dbReference>
<evidence type="ECO:0000256" key="16">
    <source>
        <dbReference type="ARBA" id="ARBA00023254"/>
    </source>
</evidence>
<feature type="domain" description="ERCC4" evidence="19">
    <location>
        <begin position="236"/>
        <end position="336"/>
    </location>
</feature>
<dbReference type="GO" id="GO:0000712">
    <property type="term" value="P:resolution of meiotic recombination intermediates"/>
    <property type="evidence" value="ECO:0007669"/>
    <property type="project" value="TreeGrafter"/>
</dbReference>
<gene>
    <name evidence="20" type="ORF">SO802_008567</name>
</gene>
<keyword evidence="11 17" id="KW-0378">Hydrolase</keyword>
<dbReference type="GO" id="GO:0006308">
    <property type="term" value="P:DNA catabolic process"/>
    <property type="evidence" value="ECO:0007669"/>
    <property type="project" value="UniProtKB-UniRule"/>
</dbReference>
<dbReference type="SUPFAM" id="SSF52980">
    <property type="entry name" value="Restriction endonuclease-like"/>
    <property type="match status" value="1"/>
</dbReference>
<protein>
    <recommendedName>
        <fullName evidence="4 17">Crossover junction endonuclease MUS81</fullName>
        <ecNumber evidence="17">3.1.22.-</ecNumber>
    </recommendedName>
</protein>
<comment type="similarity">
    <text evidence="3 17">Belongs to the XPF family.</text>
</comment>
<dbReference type="GO" id="GO:0048257">
    <property type="term" value="F:3'-flap endonuclease activity"/>
    <property type="evidence" value="ECO:0007669"/>
    <property type="project" value="TreeGrafter"/>
</dbReference>
<evidence type="ECO:0000256" key="17">
    <source>
        <dbReference type="RuleBase" id="RU369042"/>
    </source>
</evidence>
<dbReference type="Proteomes" id="UP001459277">
    <property type="component" value="Unassembled WGS sequence"/>
</dbReference>
<dbReference type="Gene3D" id="3.40.50.10130">
    <property type="match status" value="1"/>
</dbReference>
<keyword evidence="5" id="KW-0132">Cell division</keyword>
<keyword evidence="12 17" id="KW-0460">Magnesium</keyword>
<dbReference type="InterPro" id="IPR006166">
    <property type="entry name" value="ERCC4_domain"/>
</dbReference>
<name>A0AAW2D915_9ROSI</name>
<dbReference type="PANTHER" id="PTHR13451">
    <property type="entry name" value="CLASS II CROSSOVER JUNCTION ENDONUCLEASE MUS81"/>
    <property type="match status" value="1"/>
</dbReference>
<evidence type="ECO:0000256" key="14">
    <source>
        <dbReference type="ARBA" id="ARBA00023204"/>
    </source>
</evidence>
<evidence type="ECO:0000256" key="9">
    <source>
        <dbReference type="ARBA" id="ARBA00022763"/>
    </source>
</evidence>
<dbReference type="GO" id="GO:0000727">
    <property type="term" value="P:double-strand break repair via break-induced replication"/>
    <property type="evidence" value="ECO:0007669"/>
    <property type="project" value="UniProtKB-UniRule"/>
</dbReference>
<evidence type="ECO:0000256" key="1">
    <source>
        <dbReference type="ARBA" id="ARBA00001946"/>
    </source>
</evidence>